<keyword evidence="3" id="KW-0238">DNA-binding</keyword>
<feature type="domain" description="HTH lysR-type" evidence="5">
    <location>
        <begin position="1"/>
        <end position="59"/>
    </location>
</feature>
<evidence type="ECO:0000313" key="6">
    <source>
        <dbReference type="EMBL" id="MFD1122027.1"/>
    </source>
</evidence>
<dbReference type="InterPro" id="IPR036388">
    <property type="entry name" value="WH-like_DNA-bd_sf"/>
</dbReference>
<keyword evidence="2" id="KW-0805">Transcription regulation</keyword>
<dbReference type="InterPro" id="IPR005119">
    <property type="entry name" value="LysR_subst-bd"/>
</dbReference>
<dbReference type="PROSITE" id="PS50931">
    <property type="entry name" value="HTH_LYSR"/>
    <property type="match status" value="1"/>
</dbReference>
<dbReference type="Pfam" id="PF00126">
    <property type="entry name" value="HTH_1"/>
    <property type="match status" value="1"/>
</dbReference>
<dbReference type="SUPFAM" id="SSF53850">
    <property type="entry name" value="Periplasmic binding protein-like II"/>
    <property type="match status" value="1"/>
</dbReference>
<evidence type="ECO:0000256" key="3">
    <source>
        <dbReference type="ARBA" id="ARBA00023125"/>
    </source>
</evidence>
<dbReference type="InterPro" id="IPR000847">
    <property type="entry name" value="LysR_HTH_N"/>
</dbReference>
<evidence type="ECO:0000256" key="2">
    <source>
        <dbReference type="ARBA" id="ARBA00023015"/>
    </source>
</evidence>
<keyword evidence="4" id="KW-0804">Transcription</keyword>
<sequence length="303" mass="33463">MRDINDYILFAEVVSGGSFAAASRRVRIPKSTISRRIGLLEERLGVRLIERSTRRFRVTEIGQSFYERCKVIMLDVEQADSIVSESLSEPKGLVRCSCPLGLYETLAPVFSSFLLAYPQARLQLVAGDNPVNLIEDRIDIAIRVRTVLDSDGSLVMRTLGHSERILVTSPALASKIDQSSLDSLSTLPTIATSDQNHAIEWQFHHVALGTKSILHEPVLSCVDFSTVREAAIAGIGIALLPDHTCSQALKSGKLVRVFPEWKTTLGILHIVFTTRRGLPPVVRAFIDHLASQIKQHSQQATQS</sequence>
<comment type="caution">
    <text evidence="6">The sequence shown here is derived from an EMBL/GenBank/DDBJ whole genome shotgun (WGS) entry which is preliminary data.</text>
</comment>
<keyword evidence="7" id="KW-1185">Reference proteome</keyword>
<reference evidence="7" key="1">
    <citation type="journal article" date="2019" name="Int. J. Syst. Evol. Microbiol.">
        <title>The Global Catalogue of Microorganisms (GCM) 10K type strain sequencing project: providing services to taxonomists for standard genome sequencing and annotation.</title>
        <authorList>
            <consortium name="The Broad Institute Genomics Platform"/>
            <consortium name="The Broad Institute Genome Sequencing Center for Infectious Disease"/>
            <person name="Wu L."/>
            <person name="Ma J."/>
        </authorList>
    </citation>
    <scope>NUCLEOTIDE SEQUENCE [LARGE SCALE GENOMIC DNA]</scope>
    <source>
        <strain evidence="7">CCUG 58411</strain>
    </source>
</reference>
<comment type="similarity">
    <text evidence="1">Belongs to the LysR transcriptional regulatory family.</text>
</comment>
<evidence type="ECO:0000256" key="4">
    <source>
        <dbReference type="ARBA" id="ARBA00023163"/>
    </source>
</evidence>
<dbReference type="PANTHER" id="PTHR30537">
    <property type="entry name" value="HTH-TYPE TRANSCRIPTIONAL REGULATOR"/>
    <property type="match status" value="1"/>
</dbReference>
<accession>A0ABW3PDZ9</accession>
<dbReference type="EMBL" id="JBHTLN010000001">
    <property type="protein sequence ID" value="MFD1122027.1"/>
    <property type="molecule type" value="Genomic_DNA"/>
</dbReference>
<evidence type="ECO:0000313" key="7">
    <source>
        <dbReference type="Proteomes" id="UP001597206"/>
    </source>
</evidence>
<dbReference type="InterPro" id="IPR036390">
    <property type="entry name" value="WH_DNA-bd_sf"/>
</dbReference>
<protein>
    <submittedName>
        <fullName evidence="6">LysR family transcriptional regulator</fullName>
    </submittedName>
</protein>
<dbReference type="SUPFAM" id="SSF46785">
    <property type="entry name" value="Winged helix' DNA-binding domain"/>
    <property type="match status" value="1"/>
</dbReference>
<dbReference type="Pfam" id="PF03466">
    <property type="entry name" value="LysR_substrate"/>
    <property type="match status" value="1"/>
</dbReference>
<dbReference type="CDD" id="cd08473">
    <property type="entry name" value="PBP2_CrgA_like_4"/>
    <property type="match status" value="1"/>
</dbReference>
<dbReference type="Gene3D" id="3.40.190.290">
    <property type="match status" value="1"/>
</dbReference>
<proteinExistence type="inferred from homology"/>
<evidence type="ECO:0000259" key="5">
    <source>
        <dbReference type="PROSITE" id="PS50931"/>
    </source>
</evidence>
<dbReference type="PANTHER" id="PTHR30537:SF31">
    <property type="entry name" value="TRANSCRIPTIONAL REGULATOR, LYSR FAMILY"/>
    <property type="match status" value="1"/>
</dbReference>
<dbReference type="Proteomes" id="UP001597206">
    <property type="component" value="Unassembled WGS sequence"/>
</dbReference>
<name>A0ABW3PDZ9_9PROT</name>
<dbReference type="InterPro" id="IPR058163">
    <property type="entry name" value="LysR-type_TF_proteobact-type"/>
</dbReference>
<dbReference type="RefSeq" id="WP_379031799.1">
    <property type="nucleotide sequence ID" value="NZ_JBHTLN010000001.1"/>
</dbReference>
<organism evidence="6 7">
    <name type="scientific">Methylophilus flavus</name>
    <dbReference type="NCBI Taxonomy" id="640084"/>
    <lineage>
        <taxon>Bacteria</taxon>
        <taxon>Pseudomonadati</taxon>
        <taxon>Pseudomonadota</taxon>
        <taxon>Betaproteobacteria</taxon>
        <taxon>Nitrosomonadales</taxon>
        <taxon>Methylophilaceae</taxon>
        <taxon>Methylophilus</taxon>
    </lineage>
</organism>
<dbReference type="Gene3D" id="1.10.10.10">
    <property type="entry name" value="Winged helix-like DNA-binding domain superfamily/Winged helix DNA-binding domain"/>
    <property type="match status" value="1"/>
</dbReference>
<evidence type="ECO:0000256" key="1">
    <source>
        <dbReference type="ARBA" id="ARBA00009437"/>
    </source>
</evidence>
<gene>
    <name evidence="6" type="ORF">ACFQ2T_05900</name>
</gene>